<dbReference type="PROSITE" id="PS50885">
    <property type="entry name" value="HAMP"/>
    <property type="match status" value="1"/>
</dbReference>
<dbReference type="Gene3D" id="1.10.287.130">
    <property type="match status" value="1"/>
</dbReference>
<name>A0ABR7J8W2_9FLAO</name>
<dbReference type="PANTHER" id="PTHR45436">
    <property type="entry name" value="SENSOR HISTIDINE KINASE YKOH"/>
    <property type="match status" value="1"/>
</dbReference>
<dbReference type="RefSeq" id="WP_187010417.1">
    <property type="nucleotide sequence ID" value="NZ_JACRUI010000003.1"/>
</dbReference>
<reference evidence="14 15" key="1">
    <citation type="submission" date="2020-08" db="EMBL/GenBank/DDBJ databases">
        <title>Description of novel Flavobacterium F-380 isolate.</title>
        <authorList>
            <person name="Saticioglu I.B."/>
            <person name="Duman M."/>
            <person name="Altun S."/>
        </authorList>
    </citation>
    <scope>NUCLEOTIDE SEQUENCE [LARGE SCALE GENOMIC DNA]</scope>
    <source>
        <strain evidence="14 15">F-380</strain>
    </source>
</reference>
<dbReference type="PRINTS" id="PR00344">
    <property type="entry name" value="BCTRLSENSOR"/>
</dbReference>
<evidence type="ECO:0000313" key="14">
    <source>
        <dbReference type="EMBL" id="MBC5841921.1"/>
    </source>
</evidence>
<dbReference type="SMART" id="SM00304">
    <property type="entry name" value="HAMP"/>
    <property type="match status" value="1"/>
</dbReference>
<proteinExistence type="predicted"/>
<evidence type="ECO:0000256" key="6">
    <source>
        <dbReference type="ARBA" id="ARBA00022692"/>
    </source>
</evidence>
<dbReference type="InterPro" id="IPR036097">
    <property type="entry name" value="HisK_dim/P_sf"/>
</dbReference>
<dbReference type="Pfam" id="PF02518">
    <property type="entry name" value="HATPase_c"/>
    <property type="match status" value="1"/>
</dbReference>
<evidence type="ECO:0000259" key="13">
    <source>
        <dbReference type="PROSITE" id="PS50885"/>
    </source>
</evidence>
<feature type="transmembrane region" description="Helical" evidence="11">
    <location>
        <begin position="12"/>
        <end position="33"/>
    </location>
</feature>
<evidence type="ECO:0000256" key="1">
    <source>
        <dbReference type="ARBA" id="ARBA00000085"/>
    </source>
</evidence>
<keyword evidence="15" id="KW-1185">Reference proteome</keyword>
<sequence>MQQFSFKNRIAFHYIITTALLIFVVFFAIYSIVRFSVYNHVNNDINKEVQNHLNEIQINGNSYVLLHLEEWKEREHNTVDVNPVFVQFLGSNKEVIEKSPNLKNEQLNFNTKSETNSLFDTKLSSIKIRQIQVAIVSNNKIVGYLMIAMSLEYATLILQNLLEILVIAYPLILLILFFIARFIAGRSIRPINTIIETSNRITTNNLSSRITLPQKKDELFVLSQTINNLLNRIETTVEREKKFTSDASHELRTPLTVIKGTLEVLVRKPRTEEEYHEKISYCVAEVDRLNHLVDQLLLLARYENQKQSLNIDKINLNAVVLEVISRFSHELESKKIQVVLSKRTDFYYNTDRYLISIILSNLLSNAIKYSNLGGSITITFVERESVLECHITDTGIGIPEEDLQLIFDQFYRSKSSDHPEIKGTGLGLSIVNRLSEMLHITVAIQSHEGHGTTVILSFL</sequence>
<dbReference type="Proteomes" id="UP000629963">
    <property type="component" value="Unassembled WGS sequence"/>
</dbReference>
<evidence type="ECO:0000256" key="9">
    <source>
        <dbReference type="ARBA" id="ARBA00023012"/>
    </source>
</evidence>
<dbReference type="InterPro" id="IPR003661">
    <property type="entry name" value="HisK_dim/P_dom"/>
</dbReference>
<keyword evidence="4" id="KW-0597">Phosphoprotein</keyword>
<feature type="domain" description="Histidine kinase" evidence="12">
    <location>
        <begin position="246"/>
        <end position="459"/>
    </location>
</feature>
<protein>
    <recommendedName>
        <fullName evidence="3">histidine kinase</fullName>
        <ecNumber evidence="3">2.7.13.3</ecNumber>
    </recommendedName>
</protein>
<evidence type="ECO:0000256" key="8">
    <source>
        <dbReference type="ARBA" id="ARBA00022989"/>
    </source>
</evidence>
<dbReference type="Pfam" id="PF00512">
    <property type="entry name" value="HisKA"/>
    <property type="match status" value="1"/>
</dbReference>
<keyword evidence="8 11" id="KW-1133">Transmembrane helix</keyword>
<dbReference type="CDD" id="cd00082">
    <property type="entry name" value="HisKA"/>
    <property type="match status" value="1"/>
</dbReference>
<evidence type="ECO:0000256" key="10">
    <source>
        <dbReference type="ARBA" id="ARBA00023136"/>
    </source>
</evidence>
<evidence type="ECO:0000259" key="12">
    <source>
        <dbReference type="PROSITE" id="PS50109"/>
    </source>
</evidence>
<evidence type="ECO:0000313" key="15">
    <source>
        <dbReference type="Proteomes" id="UP000629963"/>
    </source>
</evidence>
<keyword evidence="6 11" id="KW-0812">Transmembrane</keyword>
<gene>
    <name evidence="14" type="ORF">H8R23_10930</name>
</gene>
<dbReference type="InterPro" id="IPR003660">
    <property type="entry name" value="HAMP_dom"/>
</dbReference>
<comment type="catalytic activity">
    <reaction evidence="1">
        <text>ATP + protein L-histidine = ADP + protein N-phospho-L-histidine.</text>
        <dbReference type="EC" id="2.7.13.3"/>
    </reaction>
</comment>
<dbReference type="SUPFAM" id="SSF47384">
    <property type="entry name" value="Homodimeric domain of signal transducing histidine kinase"/>
    <property type="match status" value="1"/>
</dbReference>
<dbReference type="SMART" id="SM00388">
    <property type="entry name" value="HisKA"/>
    <property type="match status" value="1"/>
</dbReference>
<dbReference type="SUPFAM" id="SSF158472">
    <property type="entry name" value="HAMP domain-like"/>
    <property type="match status" value="1"/>
</dbReference>
<accession>A0ABR7J8W2</accession>
<organism evidence="14 15">
    <name type="scientific">Flavobacterium kayseriense</name>
    <dbReference type="NCBI Taxonomy" id="2764714"/>
    <lineage>
        <taxon>Bacteria</taxon>
        <taxon>Pseudomonadati</taxon>
        <taxon>Bacteroidota</taxon>
        <taxon>Flavobacteriia</taxon>
        <taxon>Flavobacteriales</taxon>
        <taxon>Flavobacteriaceae</taxon>
        <taxon>Flavobacterium</taxon>
    </lineage>
</organism>
<dbReference type="InterPro" id="IPR003594">
    <property type="entry name" value="HATPase_dom"/>
</dbReference>
<evidence type="ECO:0000256" key="11">
    <source>
        <dbReference type="SAM" id="Phobius"/>
    </source>
</evidence>
<evidence type="ECO:0000256" key="5">
    <source>
        <dbReference type="ARBA" id="ARBA00022679"/>
    </source>
</evidence>
<dbReference type="SMART" id="SM00387">
    <property type="entry name" value="HATPase_c"/>
    <property type="match status" value="1"/>
</dbReference>
<feature type="transmembrane region" description="Helical" evidence="11">
    <location>
        <begin position="164"/>
        <end position="184"/>
    </location>
</feature>
<dbReference type="EC" id="2.7.13.3" evidence="3"/>
<dbReference type="InterPro" id="IPR005467">
    <property type="entry name" value="His_kinase_dom"/>
</dbReference>
<keyword evidence="7" id="KW-0418">Kinase</keyword>
<dbReference type="SUPFAM" id="SSF55874">
    <property type="entry name" value="ATPase domain of HSP90 chaperone/DNA topoisomerase II/histidine kinase"/>
    <property type="match status" value="1"/>
</dbReference>
<dbReference type="Pfam" id="PF00672">
    <property type="entry name" value="HAMP"/>
    <property type="match status" value="1"/>
</dbReference>
<comment type="caution">
    <text evidence="14">The sequence shown here is derived from an EMBL/GenBank/DDBJ whole genome shotgun (WGS) entry which is preliminary data.</text>
</comment>
<dbReference type="Gene3D" id="6.10.340.10">
    <property type="match status" value="1"/>
</dbReference>
<feature type="domain" description="HAMP" evidence="13">
    <location>
        <begin position="185"/>
        <end position="238"/>
    </location>
</feature>
<dbReference type="EMBL" id="JACRUJ010000003">
    <property type="protein sequence ID" value="MBC5841921.1"/>
    <property type="molecule type" value="Genomic_DNA"/>
</dbReference>
<dbReference type="InterPro" id="IPR050428">
    <property type="entry name" value="TCS_sensor_his_kinase"/>
</dbReference>
<dbReference type="InterPro" id="IPR036890">
    <property type="entry name" value="HATPase_C_sf"/>
</dbReference>
<evidence type="ECO:0000256" key="3">
    <source>
        <dbReference type="ARBA" id="ARBA00012438"/>
    </source>
</evidence>
<comment type="subcellular location">
    <subcellularLocation>
        <location evidence="2">Membrane</location>
    </subcellularLocation>
</comment>
<dbReference type="CDD" id="cd06225">
    <property type="entry name" value="HAMP"/>
    <property type="match status" value="1"/>
</dbReference>
<keyword evidence="10 11" id="KW-0472">Membrane</keyword>
<dbReference type="InterPro" id="IPR004358">
    <property type="entry name" value="Sig_transdc_His_kin-like_C"/>
</dbReference>
<dbReference type="PROSITE" id="PS50109">
    <property type="entry name" value="HIS_KIN"/>
    <property type="match status" value="1"/>
</dbReference>
<feature type="transmembrane region" description="Helical" evidence="11">
    <location>
        <begin position="141"/>
        <end position="158"/>
    </location>
</feature>
<evidence type="ECO:0000256" key="4">
    <source>
        <dbReference type="ARBA" id="ARBA00022553"/>
    </source>
</evidence>
<evidence type="ECO:0000256" key="2">
    <source>
        <dbReference type="ARBA" id="ARBA00004370"/>
    </source>
</evidence>
<evidence type="ECO:0000256" key="7">
    <source>
        <dbReference type="ARBA" id="ARBA00022777"/>
    </source>
</evidence>
<keyword evidence="5" id="KW-0808">Transferase</keyword>
<dbReference type="PANTHER" id="PTHR45436:SF5">
    <property type="entry name" value="SENSOR HISTIDINE KINASE TRCS"/>
    <property type="match status" value="1"/>
</dbReference>
<keyword evidence="9" id="KW-0902">Two-component regulatory system</keyword>
<dbReference type="CDD" id="cd00075">
    <property type="entry name" value="HATPase"/>
    <property type="match status" value="1"/>
</dbReference>
<dbReference type="Gene3D" id="3.30.565.10">
    <property type="entry name" value="Histidine kinase-like ATPase, C-terminal domain"/>
    <property type="match status" value="1"/>
</dbReference>